<dbReference type="EMBL" id="JAVHNQ010000003">
    <property type="protein sequence ID" value="KAK6352720.1"/>
    <property type="molecule type" value="Genomic_DNA"/>
</dbReference>
<feature type="region of interest" description="Disordered" evidence="6">
    <location>
        <begin position="626"/>
        <end position="666"/>
    </location>
</feature>
<dbReference type="Pfam" id="PF05577">
    <property type="entry name" value="Peptidase_S28"/>
    <property type="match status" value="1"/>
</dbReference>
<evidence type="ECO:0000256" key="3">
    <source>
        <dbReference type="ARBA" id="ARBA00022729"/>
    </source>
</evidence>
<organism evidence="9 10">
    <name type="scientific">Orbilia brochopaga</name>
    <dbReference type="NCBI Taxonomy" id="3140254"/>
    <lineage>
        <taxon>Eukaryota</taxon>
        <taxon>Fungi</taxon>
        <taxon>Dikarya</taxon>
        <taxon>Ascomycota</taxon>
        <taxon>Pezizomycotina</taxon>
        <taxon>Orbiliomycetes</taxon>
        <taxon>Orbiliales</taxon>
        <taxon>Orbiliaceae</taxon>
        <taxon>Orbilia</taxon>
    </lineage>
</organism>
<feature type="transmembrane region" description="Helical" evidence="7">
    <location>
        <begin position="669"/>
        <end position="688"/>
    </location>
</feature>
<comment type="similarity">
    <text evidence="1">Belongs to the peptidase S28 family.</text>
</comment>
<dbReference type="InterPro" id="IPR008758">
    <property type="entry name" value="Peptidase_S28"/>
</dbReference>
<protein>
    <recommendedName>
        <fullName evidence="11">Serine carboxypeptidase S28-domain-containing protein</fullName>
    </recommendedName>
</protein>
<evidence type="ECO:0000256" key="8">
    <source>
        <dbReference type="SAM" id="SignalP"/>
    </source>
</evidence>
<reference evidence="9 10" key="1">
    <citation type="submission" date="2019-10" db="EMBL/GenBank/DDBJ databases">
        <authorList>
            <person name="Palmer J.M."/>
        </authorList>
    </citation>
    <scope>NUCLEOTIDE SEQUENCE [LARGE SCALE GENOMIC DNA]</scope>
    <source>
        <strain evidence="9 10">TWF696</strain>
    </source>
</reference>
<feature type="chain" id="PRO_5043653790" description="Serine carboxypeptidase S28-domain-containing protein" evidence="8">
    <location>
        <begin position="20"/>
        <end position="692"/>
    </location>
</feature>
<keyword evidence="4" id="KW-0378">Hydrolase</keyword>
<dbReference type="SUPFAM" id="SSF53474">
    <property type="entry name" value="alpha/beta-Hydrolases"/>
    <property type="match status" value="1"/>
</dbReference>
<evidence type="ECO:0000256" key="6">
    <source>
        <dbReference type="SAM" id="MobiDB-lite"/>
    </source>
</evidence>
<comment type="caution">
    <text evidence="9">The sequence shown here is derived from an EMBL/GenBank/DDBJ whole genome shotgun (WGS) entry which is preliminary data.</text>
</comment>
<keyword evidence="10" id="KW-1185">Reference proteome</keyword>
<evidence type="ECO:0000256" key="2">
    <source>
        <dbReference type="ARBA" id="ARBA00022670"/>
    </source>
</evidence>
<dbReference type="InterPro" id="IPR029058">
    <property type="entry name" value="AB_hydrolase_fold"/>
</dbReference>
<evidence type="ECO:0000313" key="10">
    <source>
        <dbReference type="Proteomes" id="UP001375240"/>
    </source>
</evidence>
<accession>A0AAV9V0W4</accession>
<keyword evidence="7" id="KW-0812">Transmembrane</keyword>
<keyword evidence="7" id="KW-1133">Transmembrane helix</keyword>
<sequence>MRWMRLSLVVLIQAAVVSAAVSWKDSVSRNSVDLLRKKRIGRHRTGDFSTVSNAVDDGDNDPSSNPFYVELPLDHFGADPGSQTFRNRYFVQDAYYKPGGPIIFHDIGESTADDYAVGMMDEQDFSVSMTKRFGGLLIVFEHRFYGDSAPRTSVAQDLYSASTDQLTDFYKYLTIEQALEDVVYFASNFTYDFQDLPPQQLTPDKTPWVFIGVSYSGARGAWLAKRNPGLFKATLSSSAPIELKVDFWEYFIAIEDALAINNKNCSADLHAAANWLSQVWETRDPHLVDQFIEAVYQTGWLDILARQGSFYDTDTIWDARLDFMKDAAWTPFANFQYYGIADGTLGRFCEIMETAYDPNGPPEGVFAKETLERAAAAYAKAVASTSAFSYYASSRHNNKKRQASSPDTLDSNLDEYSWLWQVCSEFGAFQTANMSRPQNLLPSFINATAQIDQCLGVFGESEQINSAGPNVAPINQKYRGWYLELPNTLWTNGEFDPWRALSVDSENADAPTNDTGTTEIPQCGGGFPAGTQLRYLIRDGYHGSDFSEDVANADNAGIFGGDLEPTKTFGNGVTATLRRVTSIQASFTATPIVDAANAQSLWISAMSSWIPCTTLQFTYAPAQTTSSTPFSSRTPFPTDEPSVGSAATAGETALVSSSNKKTNGAPSRLAPSIWVPFIIYIMAFLVGVRDLI</sequence>
<name>A0AAV9V0W4_9PEZI</name>
<dbReference type="PANTHER" id="PTHR11010:SF109">
    <property type="entry name" value="PEPTIDASE, FAMILY S28, PUTATIVE (AFU_ORTHOLOGUE AFUA_4G03790)-RELATED"/>
    <property type="match status" value="1"/>
</dbReference>
<dbReference type="Gene3D" id="3.40.50.1820">
    <property type="entry name" value="alpha/beta hydrolase"/>
    <property type="match status" value="2"/>
</dbReference>
<gene>
    <name evidence="9" type="ORF">TWF696_004723</name>
</gene>
<evidence type="ECO:0008006" key="11">
    <source>
        <dbReference type="Google" id="ProtNLM"/>
    </source>
</evidence>
<proteinExistence type="inferred from homology"/>
<dbReference type="GO" id="GO:0008239">
    <property type="term" value="F:dipeptidyl-peptidase activity"/>
    <property type="evidence" value="ECO:0007669"/>
    <property type="project" value="TreeGrafter"/>
</dbReference>
<evidence type="ECO:0000256" key="5">
    <source>
        <dbReference type="ARBA" id="ARBA00023180"/>
    </source>
</evidence>
<dbReference type="AlphaFoldDB" id="A0AAV9V0W4"/>
<keyword evidence="7" id="KW-0472">Membrane</keyword>
<dbReference type="PANTHER" id="PTHR11010">
    <property type="entry name" value="PROTEASE S28 PRO-X CARBOXYPEPTIDASE-RELATED"/>
    <property type="match status" value="1"/>
</dbReference>
<evidence type="ECO:0000256" key="4">
    <source>
        <dbReference type="ARBA" id="ARBA00022801"/>
    </source>
</evidence>
<evidence type="ECO:0000256" key="7">
    <source>
        <dbReference type="SAM" id="Phobius"/>
    </source>
</evidence>
<dbReference type="GO" id="GO:0070008">
    <property type="term" value="F:serine-type exopeptidase activity"/>
    <property type="evidence" value="ECO:0007669"/>
    <property type="project" value="InterPro"/>
</dbReference>
<feature type="signal peptide" evidence="8">
    <location>
        <begin position="1"/>
        <end position="19"/>
    </location>
</feature>
<feature type="compositionally biased region" description="Polar residues" evidence="6">
    <location>
        <begin position="654"/>
        <end position="665"/>
    </location>
</feature>
<dbReference type="GO" id="GO:0006508">
    <property type="term" value="P:proteolysis"/>
    <property type="evidence" value="ECO:0007669"/>
    <property type="project" value="UniProtKB-KW"/>
</dbReference>
<dbReference type="Proteomes" id="UP001375240">
    <property type="component" value="Unassembled WGS sequence"/>
</dbReference>
<keyword evidence="5" id="KW-0325">Glycoprotein</keyword>
<evidence type="ECO:0000256" key="1">
    <source>
        <dbReference type="ARBA" id="ARBA00011079"/>
    </source>
</evidence>
<keyword evidence="3 8" id="KW-0732">Signal</keyword>
<feature type="compositionally biased region" description="Low complexity" evidence="6">
    <location>
        <begin position="626"/>
        <end position="637"/>
    </location>
</feature>
<keyword evidence="2" id="KW-0645">Protease</keyword>
<evidence type="ECO:0000313" key="9">
    <source>
        <dbReference type="EMBL" id="KAK6352720.1"/>
    </source>
</evidence>